<feature type="domain" description="YknX-like C-terminal permuted SH3-like" evidence="6">
    <location>
        <begin position="283"/>
        <end position="349"/>
    </location>
</feature>
<evidence type="ECO:0000259" key="5">
    <source>
        <dbReference type="Pfam" id="PF25954"/>
    </source>
</evidence>
<reference evidence="7" key="1">
    <citation type="journal article" date="2020" name="mSystems">
        <title>Genome- and Community-Level Interaction Insights into Carbon Utilization and Element Cycling Functions of Hydrothermarchaeota in Hydrothermal Sediment.</title>
        <authorList>
            <person name="Zhou Z."/>
            <person name="Liu Y."/>
            <person name="Xu W."/>
            <person name="Pan J."/>
            <person name="Luo Z.H."/>
            <person name="Li M."/>
        </authorList>
    </citation>
    <scope>NUCLEOTIDE SEQUENCE [LARGE SCALE GENOMIC DNA]</scope>
    <source>
        <strain evidence="7">SpSt-479</strain>
    </source>
</reference>
<gene>
    <name evidence="7" type="ORF">ENS31_14995</name>
</gene>
<dbReference type="EMBL" id="DSUJ01000011">
    <property type="protein sequence ID" value="HFI92824.1"/>
    <property type="molecule type" value="Genomic_DNA"/>
</dbReference>
<dbReference type="Gene3D" id="2.40.30.170">
    <property type="match status" value="1"/>
</dbReference>
<dbReference type="InterPro" id="IPR058625">
    <property type="entry name" value="MdtA-like_BSH"/>
</dbReference>
<evidence type="ECO:0000256" key="1">
    <source>
        <dbReference type="ARBA" id="ARBA00009477"/>
    </source>
</evidence>
<comment type="similarity">
    <text evidence="1">Belongs to the membrane fusion protein (MFP) (TC 8.A.1) family.</text>
</comment>
<name>A0A7V3E909_9BACT</name>
<evidence type="ECO:0000259" key="4">
    <source>
        <dbReference type="Pfam" id="PF25917"/>
    </source>
</evidence>
<dbReference type="InterPro" id="IPR006143">
    <property type="entry name" value="RND_pump_MFP"/>
</dbReference>
<dbReference type="Gene3D" id="1.10.287.470">
    <property type="entry name" value="Helix hairpin bin"/>
    <property type="match status" value="1"/>
</dbReference>
<dbReference type="Gene3D" id="2.40.420.20">
    <property type="match status" value="1"/>
</dbReference>
<dbReference type="Pfam" id="PF25989">
    <property type="entry name" value="YknX_C"/>
    <property type="match status" value="1"/>
</dbReference>
<dbReference type="InterPro" id="IPR058792">
    <property type="entry name" value="Beta-barrel_RND_2"/>
</dbReference>
<dbReference type="InterPro" id="IPR058624">
    <property type="entry name" value="MdtA-like_HH"/>
</dbReference>
<feature type="coiled-coil region" evidence="2">
    <location>
        <begin position="104"/>
        <end position="135"/>
    </location>
</feature>
<dbReference type="Pfam" id="PF25917">
    <property type="entry name" value="BSH_RND"/>
    <property type="match status" value="1"/>
</dbReference>
<dbReference type="Pfam" id="PF25954">
    <property type="entry name" value="Beta-barrel_RND_2"/>
    <property type="match status" value="1"/>
</dbReference>
<keyword evidence="2" id="KW-0175">Coiled coil</keyword>
<feature type="domain" description="CusB-like beta-barrel" evidence="5">
    <location>
        <begin position="204"/>
        <end position="274"/>
    </location>
</feature>
<comment type="caution">
    <text evidence="7">The sequence shown here is derived from an EMBL/GenBank/DDBJ whole genome shotgun (WGS) entry which is preliminary data.</text>
</comment>
<sequence>MKKNFKPILIASAIVIILILLIIPKLGSSESKNPVNTARQSGPLPVKAHILKPENLDNKVLTTGTILANEEVELRSELSGKILKIYFKEGSFVNQGDLLVKINDAELQAQIQSAKSRLELQKQTEFRQRQLLEKEAISQEDYDMTANQLKVNQSEVDLIQAQIDKTEIRAPFSGIIGLRNVSEGSFVTNATVIATLQNINPVKIDFSIPERHSSMVSPGDEIYFTVTGSDKRFSGRIYAIEPKIDPVTRTLRMRALCSNATRELLPGSFANIELVLKRINDALMIPTEALVPDISGQRVFIYRDGKAMPQQVETGIRTEKRIQLLSGVNAMDTIITSGMLQLRPGLPVTISEFE</sequence>
<protein>
    <submittedName>
        <fullName evidence="7">Efflux RND transporter periplasmic adaptor subunit</fullName>
    </submittedName>
</protein>
<dbReference type="GO" id="GO:1990281">
    <property type="term" value="C:efflux pump complex"/>
    <property type="evidence" value="ECO:0007669"/>
    <property type="project" value="TreeGrafter"/>
</dbReference>
<dbReference type="SUPFAM" id="SSF111369">
    <property type="entry name" value="HlyD-like secretion proteins"/>
    <property type="match status" value="1"/>
</dbReference>
<feature type="domain" description="Multidrug resistance protein MdtA-like barrel-sandwich hybrid" evidence="4">
    <location>
        <begin position="71"/>
        <end position="191"/>
    </location>
</feature>
<dbReference type="InterPro" id="IPR058637">
    <property type="entry name" value="YknX-like_C"/>
</dbReference>
<dbReference type="GO" id="GO:0015562">
    <property type="term" value="F:efflux transmembrane transporter activity"/>
    <property type="evidence" value="ECO:0007669"/>
    <property type="project" value="TreeGrafter"/>
</dbReference>
<feature type="domain" description="Multidrug resistance protein MdtA-like alpha-helical hairpin" evidence="3">
    <location>
        <begin position="105"/>
        <end position="164"/>
    </location>
</feature>
<evidence type="ECO:0000256" key="2">
    <source>
        <dbReference type="SAM" id="Coils"/>
    </source>
</evidence>
<organism evidence="7">
    <name type="scientific">Ignavibacterium album</name>
    <dbReference type="NCBI Taxonomy" id="591197"/>
    <lineage>
        <taxon>Bacteria</taxon>
        <taxon>Pseudomonadati</taxon>
        <taxon>Ignavibacteriota</taxon>
        <taxon>Ignavibacteria</taxon>
        <taxon>Ignavibacteriales</taxon>
        <taxon>Ignavibacteriaceae</taxon>
        <taxon>Ignavibacterium</taxon>
    </lineage>
</organism>
<dbReference type="PANTHER" id="PTHR30469:SF36">
    <property type="entry name" value="BLL3903 PROTEIN"/>
    <property type="match status" value="1"/>
</dbReference>
<evidence type="ECO:0000259" key="3">
    <source>
        <dbReference type="Pfam" id="PF25876"/>
    </source>
</evidence>
<evidence type="ECO:0000259" key="6">
    <source>
        <dbReference type="Pfam" id="PF25989"/>
    </source>
</evidence>
<accession>A0A7V3E909</accession>
<dbReference type="NCBIfam" id="TIGR01730">
    <property type="entry name" value="RND_mfp"/>
    <property type="match status" value="1"/>
</dbReference>
<dbReference type="AlphaFoldDB" id="A0A7V3E909"/>
<dbReference type="PANTHER" id="PTHR30469">
    <property type="entry name" value="MULTIDRUG RESISTANCE PROTEIN MDTA"/>
    <property type="match status" value="1"/>
</dbReference>
<dbReference type="Gene3D" id="2.40.50.100">
    <property type="match status" value="1"/>
</dbReference>
<dbReference type="Pfam" id="PF25876">
    <property type="entry name" value="HH_MFP_RND"/>
    <property type="match status" value="1"/>
</dbReference>
<proteinExistence type="inferred from homology"/>
<evidence type="ECO:0000313" key="7">
    <source>
        <dbReference type="EMBL" id="HFI92824.1"/>
    </source>
</evidence>